<comment type="caution">
    <text evidence="1">The sequence shown here is derived from an EMBL/GenBank/DDBJ whole genome shotgun (WGS) entry which is preliminary data.</text>
</comment>
<sequence>MVPQCVASTVKHGGGSVMVWGCFAGSRVGDLYRVLEVHEKLVRPNSQENDEDLSEKEKAIVREMCNVDYTVI</sequence>
<dbReference type="Proteomes" id="UP000831701">
    <property type="component" value="Chromosome 9"/>
</dbReference>
<protein>
    <submittedName>
        <fullName evidence="1">Uncharacterized protein</fullName>
    </submittedName>
</protein>
<dbReference type="EMBL" id="CM041539">
    <property type="protein sequence ID" value="KAI3367312.1"/>
    <property type="molecule type" value="Genomic_DNA"/>
</dbReference>
<evidence type="ECO:0000313" key="2">
    <source>
        <dbReference type="Proteomes" id="UP000831701"/>
    </source>
</evidence>
<organism evidence="1 2">
    <name type="scientific">Scortum barcoo</name>
    <name type="common">barcoo grunter</name>
    <dbReference type="NCBI Taxonomy" id="214431"/>
    <lineage>
        <taxon>Eukaryota</taxon>
        <taxon>Metazoa</taxon>
        <taxon>Chordata</taxon>
        <taxon>Craniata</taxon>
        <taxon>Vertebrata</taxon>
        <taxon>Euteleostomi</taxon>
        <taxon>Actinopterygii</taxon>
        <taxon>Neopterygii</taxon>
        <taxon>Teleostei</taxon>
        <taxon>Neoteleostei</taxon>
        <taxon>Acanthomorphata</taxon>
        <taxon>Eupercaria</taxon>
        <taxon>Centrarchiformes</taxon>
        <taxon>Terapontoidei</taxon>
        <taxon>Terapontidae</taxon>
        <taxon>Scortum</taxon>
    </lineage>
</organism>
<evidence type="ECO:0000313" key="1">
    <source>
        <dbReference type="EMBL" id="KAI3367312.1"/>
    </source>
</evidence>
<proteinExistence type="predicted"/>
<gene>
    <name evidence="1" type="ORF">L3Q82_008353</name>
</gene>
<reference evidence="1" key="1">
    <citation type="submission" date="2022-04" db="EMBL/GenBank/DDBJ databases">
        <title>Jade perch genome.</title>
        <authorList>
            <person name="Chao B."/>
        </authorList>
    </citation>
    <scope>NUCLEOTIDE SEQUENCE</scope>
    <source>
        <strain evidence="1">CB-2022</strain>
    </source>
</reference>
<accession>A0ACB8WJ47</accession>
<name>A0ACB8WJ47_9TELE</name>
<keyword evidence="2" id="KW-1185">Reference proteome</keyword>